<protein>
    <submittedName>
        <fullName evidence="2">Uncharacterized protein LOC142162416</fullName>
    </submittedName>
</protein>
<dbReference type="RefSeq" id="XP_075074865.1">
    <property type="nucleotide sequence ID" value="XM_075218764.1"/>
</dbReference>
<evidence type="ECO:0000313" key="2">
    <source>
        <dbReference type="RefSeq" id="XP_075074865.1"/>
    </source>
</evidence>
<sequence>MVKIQLIVQIWAWQKKQEKKEEIVEAKGNQSIEKWFLSIYCTMSTISATTSDTTQSSSSYGSEGFTPFSVNPSHPFYIHPSDNPNNPLVSPPFDGRGFVAWRRNMFVALFAKNKLGIETEIIFSESSIHTSVPFQLVHIDIRGPYHIKTYNDFRYFLTLVDDYSRVTWTHLLSCKSNALSVLQDFVSMVKVHFQSHVKAFRSDNAFELGGSSECQQFFSANGILHQTSIPHTPQQNGVVERKHKFLLEVFRALLFQSNLLLKYWGDCVLTTTYLINRLPSTILHNSSPFEKFHGHSPSLSHLRCFECLCHASSPIHSRDKFQSRFIFAVFIGYPCGKNGYKLLNLQNHSIFYSRDVIFHDHVFPYQPPASNPSSSPFVDISPPSATSQPISAHSSSPSPPLDIPLIPTLTHASSSFLSSLSPSQSTPSQIIFPAPQPPSFSSPPVPSPSPPQQPAPLILRKSFRPTTTPSYISDYVCSSIQSTPVFPSAKAASQPAWKAAMLKEFEDLDANHTWDMVLIPFHKKAIPCKWVYRSNKDLMASRQWFSKLFEALARGYISNKNDYTLFSKPSNGSLVVLDMYVNDILLAGNDLSAMNGLKEFLDAQFKIKDLGTIHYFLGLEITQHPDE</sequence>
<reference evidence="1" key="1">
    <citation type="journal article" date="2014" name="Nat. Commun.">
        <title>The tobacco genome sequence and its comparison with those of tomato and potato.</title>
        <authorList>
            <person name="Sierro N."/>
            <person name="Battey J.N."/>
            <person name="Ouadi S."/>
            <person name="Bakaher N."/>
            <person name="Bovet L."/>
            <person name="Willig A."/>
            <person name="Goepfert S."/>
            <person name="Peitsch M.C."/>
            <person name="Ivanov N.V."/>
        </authorList>
    </citation>
    <scope>NUCLEOTIDE SEQUENCE [LARGE SCALE GENOMIC DNA]</scope>
</reference>
<proteinExistence type="predicted"/>
<organism evidence="1 2">
    <name type="scientific">Nicotiana tabacum</name>
    <name type="common">Common tobacco</name>
    <dbReference type="NCBI Taxonomy" id="4097"/>
    <lineage>
        <taxon>Eukaryota</taxon>
        <taxon>Viridiplantae</taxon>
        <taxon>Streptophyta</taxon>
        <taxon>Embryophyta</taxon>
        <taxon>Tracheophyta</taxon>
        <taxon>Spermatophyta</taxon>
        <taxon>Magnoliopsida</taxon>
        <taxon>eudicotyledons</taxon>
        <taxon>Gunneridae</taxon>
        <taxon>Pentapetalae</taxon>
        <taxon>asterids</taxon>
        <taxon>lamiids</taxon>
        <taxon>Solanales</taxon>
        <taxon>Solanaceae</taxon>
        <taxon>Nicotianoideae</taxon>
        <taxon>Nicotianeae</taxon>
        <taxon>Nicotiana</taxon>
    </lineage>
</organism>
<keyword evidence="1" id="KW-1185">Reference proteome</keyword>
<gene>
    <name evidence="2" type="primary">LOC142162416</name>
</gene>
<reference evidence="2" key="2">
    <citation type="submission" date="2025-08" db="UniProtKB">
        <authorList>
            <consortium name="RefSeq"/>
        </authorList>
    </citation>
    <scope>IDENTIFICATION</scope>
    <source>
        <tissue evidence="2">Leaf</tissue>
    </source>
</reference>
<dbReference type="Proteomes" id="UP000790787">
    <property type="component" value="Chromosome 7"/>
</dbReference>
<name>A0AC58RQ73_TOBAC</name>
<accession>A0AC58RQ73</accession>
<evidence type="ECO:0000313" key="1">
    <source>
        <dbReference type="Proteomes" id="UP000790787"/>
    </source>
</evidence>